<dbReference type="PANTHER" id="PTHR30325:SF0">
    <property type="entry name" value="INNER MEMBRANE ABC TRANSPORTER PERMEASE PROTEIN YEJE"/>
    <property type="match status" value="1"/>
</dbReference>
<evidence type="ECO:0000313" key="1">
    <source>
        <dbReference type="EMBL" id="CAK00095.1"/>
    </source>
</evidence>
<gene>
    <name evidence="1" type="primary">oppC fragment 2</name>
    <name evidence="1" type="ordered locus">Hac_1358</name>
</gene>
<evidence type="ECO:0000313" key="2">
    <source>
        <dbReference type="Proteomes" id="UP000000775"/>
    </source>
</evidence>
<sequence>MSEYPLFIYKDNKAYFPMFKDYAVVEFGGNFFTPTDYNDAYVKNTLLKDAFIIHALIPYSYDAIIMDLDSPTPNPQASNTF</sequence>
<name>Q17W81_HELAH</name>
<proteinExistence type="predicted"/>
<dbReference type="STRING" id="382638.Hac_1358"/>
<accession>Q17W81</accession>
<protein>
    <submittedName>
        <fullName evidence="1">ABC-type oligopeptide transport, permease component oppC 2</fullName>
    </submittedName>
</protein>
<organism evidence="1 2">
    <name type="scientific">Helicobacter acinonychis (strain Sheeba)</name>
    <dbReference type="NCBI Taxonomy" id="382638"/>
    <lineage>
        <taxon>Bacteria</taxon>
        <taxon>Pseudomonadati</taxon>
        <taxon>Campylobacterota</taxon>
        <taxon>Epsilonproteobacteria</taxon>
        <taxon>Campylobacterales</taxon>
        <taxon>Helicobacteraceae</taxon>
        <taxon>Helicobacter</taxon>
    </lineage>
</organism>
<dbReference type="eggNOG" id="COG4239">
    <property type="taxonomic scope" value="Bacteria"/>
</dbReference>
<dbReference type="KEGG" id="hac:Hac_1358"/>
<reference evidence="1 2" key="1">
    <citation type="journal article" date="2006" name="PLoS Genet.">
        <title>Who ate whom? Adaptive Helicobacter genomic changes that accompanied a host jump from early humans to large felines.</title>
        <authorList>
            <person name="Eppinger M."/>
            <person name="Baar C."/>
            <person name="Linz B."/>
            <person name="Raddatz G."/>
            <person name="Lanz C."/>
            <person name="Keller H."/>
            <person name="Morelli G."/>
            <person name="Gressmann H."/>
            <person name="Achtman M."/>
            <person name="Schuster S.C."/>
        </authorList>
    </citation>
    <scope>NUCLEOTIDE SEQUENCE [LARGE SCALE GENOMIC DNA]</scope>
    <source>
        <strain evidence="1 2">Sheeba</strain>
    </source>
</reference>
<dbReference type="PANTHER" id="PTHR30325">
    <property type="entry name" value="MEMBRANE COMPONENT OF ABC TRANSPORTER"/>
    <property type="match status" value="1"/>
</dbReference>
<dbReference type="GO" id="GO:0042884">
    <property type="term" value="P:microcin transport"/>
    <property type="evidence" value="ECO:0007669"/>
    <property type="project" value="TreeGrafter"/>
</dbReference>
<dbReference type="EMBL" id="AM260522">
    <property type="protein sequence ID" value="CAK00095.1"/>
    <property type="molecule type" value="Genomic_DNA"/>
</dbReference>
<dbReference type="AlphaFoldDB" id="Q17W81"/>
<dbReference type="HOGENOM" id="CLU_2569123_0_0_7"/>
<keyword evidence="2" id="KW-1185">Reference proteome</keyword>
<dbReference type="Proteomes" id="UP000000775">
    <property type="component" value="Chromosome"/>
</dbReference>